<dbReference type="InterPro" id="IPR010980">
    <property type="entry name" value="Cyt_c/b562"/>
</dbReference>
<evidence type="ECO:0000256" key="6">
    <source>
        <dbReference type="ARBA" id="ARBA00022729"/>
    </source>
</evidence>
<evidence type="ECO:0000256" key="1">
    <source>
        <dbReference type="ARBA" id="ARBA00001970"/>
    </source>
</evidence>
<dbReference type="Proteomes" id="UP000199187">
    <property type="component" value="Unassembled WGS sequence"/>
</dbReference>
<proteinExistence type="inferred from homology"/>
<name>A0A1I7B055_9ENTR</name>
<protein>
    <recommendedName>
        <fullName evidence="4">Soluble cytochrome b562</fullName>
    </recommendedName>
</protein>
<dbReference type="InterPro" id="IPR009155">
    <property type="entry name" value="Cyt_b562"/>
</dbReference>
<reference evidence="8" key="1">
    <citation type="submission" date="2016-10" db="EMBL/GenBank/DDBJ databases">
        <authorList>
            <person name="Varghese N."/>
            <person name="Submissions S."/>
        </authorList>
    </citation>
    <scope>NUCLEOTIDE SEQUENCE [LARGE SCALE GENOMIC DNA]</scope>
    <source>
        <strain evidence="8">Ah-143</strain>
    </source>
</reference>
<dbReference type="GO" id="GO:0009055">
    <property type="term" value="F:electron transfer activity"/>
    <property type="evidence" value="ECO:0007669"/>
    <property type="project" value="InterPro"/>
</dbReference>
<dbReference type="GO" id="GO:0022900">
    <property type="term" value="P:electron transport chain"/>
    <property type="evidence" value="ECO:0007669"/>
    <property type="project" value="InterPro"/>
</dbReference>
<comment type="similarity">
    <text evidence="3">Belongs to the cytochrome b562 family.</text>
</comment>
<dbReference type="GO" id="GO:0005506">
    <property type="term" value="F:iron ion binding"/>
    <property type="evidence" value="ECO:0007669"/>
    <property type="project" value="InterPro"/>
</dbReference>
<keyword evidence="6" id="KW-0732">Signal</keyword>
<keyword evidence="5" id="KW-0349">Heme</keyword>
<dbReference type="AlphaFoldDB" id="A0A1I7B055"/>
<dbReference type="SUPFAM" id="SSF47175">
    <property type="entry name" value="Cytochromes"/>
    <property type="match status" value="1"/>
</dbReference>
<sequence>MANSPTVKDSMKLMSKSYRAVMKDTNIDSFKKDLSSFKQSAQEAQHTSVVGNDKATFDSGMKQLLDEVNVVEATAEQKGLVPAQQEAKKLRDIMGQFHTKLGV</sequence>
<accession>A0A1I7B055</accession>
<evidence type="ECO:0000313" key="7">
    <source>
        <dbReference type="EMBL" id="SFT80566.1"/>
    </source>
</evidence>
<organism evidence="7 8">
    <name type="scientific">Kosakonia arachidis</name>
    <dbReference type="NCBI Taxonomy" id="551989"/>
    <lineage>
        <taxon>Bacteria</taxon>
        <taxon>Pseudomonadati</taxon>
        <taxon>Pseudomonadota</taxon>
        <taxon>Gammaproteobacteria</taxon>
        <taxon>Enterobacterales</taxon>
        <taxon>Enterobacteriaceae</taxon>
        <taxon>Kosakonia</taxon>
    </lineage>
</organism>
<comment type="cofactor">
    <cofactor evidence="1">
        <name>heme b</name>
        <dbReference type="ChEBI" id="CHEBI:60344"/>
    </cofactor>
</comment>
<evidence type="ECO:0000256" key="5">
    <source>
        <dbReference type="ARBA" id="ARBA00022617"/>
    </source>
</evidence>
<keyword evidence="5" id="KW-0479">Metal-binding</keyword>
<evidence type="ECO:0000313" key="8">
    <source>
        <dbReference type="Proteomes" id="UP000199187"/>
    </source>
</evidence>
<dbReference type="GO" id="GO:0042597">
    <property type="term" value="C:periplasmic space"/>
    <property type="evidence" value="ECO:0007669"/>
    <property type="project" value="InterPro"/>
</dbReference>
<dbReference type="EMBL" id="FPAU01000002">
    <property type="protein sequence ID" value="SFT80566.1"/>
    <property type="molecule type" value="Genomic_DNA"/>
</dbReference>
<evidence type="ECO:0000256" key="2">
    <source>
        <dbReference type="ARBA" id="ARBA00002028"/>
    </source>
</evidence>
<comment type="function">
    <text evidence="2">Electron-transport protein of unknown function.</text>
</comment>
<gene>
    <name evidence="7" type="ORF">SAMN05192562_102193</name>
</gene>
<evidence type="ECO:0000256" key="4">
    <source>
        <dbReference type="ARBA" id="ARBA00016003"/>
    </source>
</evidence>
<dbReference type="Gene3D" id="1.20.120.10">
    <property type="entry name" value="Cytochrome c/b562"/>
    <property type="match status" value="1"/>
</dbReference>
<dbReference type="GO" id="GO:0020037">
    <property type="term" value="F:heme binding"/>
    <property type="evidence" value="ECO:0007669"/>
    <property type="project" value="InterPro"/>
</dbReference>
<evidence type="ECO:0000256" key="3">
    <source>
        <dbReference type="ARBA" id="ARBA00005523"/>
    </source>
</evidence>
<keyword evidence="5" id="KW-0408">Iron</keyword>
<keyword evidence="8" id="KW-1185">Reference proteome</keyword>
<dbReference type="Pfam" id="PF07361">
    <property type="entry name" value="Cytochrom_B562"/>
    <property type="match status" value="1"/>
</dbReference>